<evidence type="ECO:0000313" key="2">
    <source>
        <dbReference type="EMBL" id="BAQ44404.1"/>
    </source>
</evidence>
<sequence length="97" mass="10047">MAASRAALAVIRPEEAAASEISLIWRTVAPDALPTPDRPSSILLWALSQRTPSSAAAAPMVTMPPAARRAGVSRAPVRRARSLTPAAAPPGVSARAW</sequence>
<organism evidence="2 3">
    <name type="scientific">Methylobacterium aquaticum</name>
    <dbReference type="NCBI Taxonomy" id="270351"/>
    <lineage>
        <taxon>Bacteria</taxon>
        <taxon>Pseudomonadati</taxon>
        <taxon>Pseudomonadota</taxon>
        <taxon>Alphaproteobacteria</taxon>
        <taxon>Hyphomicrobiales</taxon>
        <taxon>Methylobacteriaceae</taxon>
        <taxon>Methylobacterium</taxon>
    </lineage>
</organism>
<reference evidence="2 3" key="1">
    <citation type="journal article" date="2015" name="Genome Announc.">
        <title>Complete Genome Sequence of Methylobacterium aquaticum Strain 22A, Isolated from Racomitrium japonicum Moss.</title>
        <authorList>
            <person name="Tani A."/>
            <person name="Ogura Y."/>
            <person name="Hayashi T."/>
            <person name="Kimbara K."/>
        </authorList>
    </citation>
    <scope>NUCLEOTIDE SEQUENCE [LARGE SCALE GENOMIC DNA]</scope>
    <source>
        <strain evidence="2 3">MA-22A</strain>
    </source>
</reference>
<gene>
    <name evidence="2" type="ORF">Maq22A_c05065</name>
</gene>
<dbReference type="EMBL" id="AP014704">
    <property type="protein sequence ID" value="BAQ44404.1"/>
    <property type="molecule type" value="Genomic_DNA"/>
</dbReference>
<proteinExistence type="predicted"/>
<feature type="region of interest" description="Disordered" evidence="1">
    <location>
        <begin position="67"/>
        <end position="97"/>
    </location>
</feature>
<dbReference type="KEGG" id="maqu:Maq22A_c05065"/>
<dbReference type="AlphaFoldDB" id="A0A0C6FH51"/>
<reference evidence="3" key="2">
    <citation type="submission" date="2015-01" db="EMBL/GenBank/DDBJ databases">
        <title>Complete genome sequence of Methylobacterium aquaticum strain 22A.</title>
        <authorList>
            <person name="Tani A."/>
            <person name="Ogura Y."/>
            <person name="Hayashi T."/>
        </authorList>
    </citation>
    <scope>NUCLEOTIDE SEQUENCE [LARGE SCALE GENOMIC DNA]</scope>
    <source>
        <strain evidence="3">MA-22A</strain>
    </source>
</reference>
<name>A0A0C6FH51_9HYPH</name>
<evidence type="ECO:0000313" key="3">
    <source>
        <dbReference type="Proteomes" id="UP000061432"/>
    </source>
</evidence>
<evidence type="ECO:0000256" key="1">
    <source>
        <dbReference type="SAM" id="MobiDB-lite"/>
    </source>
</evidence>
<dbReference type="Proteomes" id="UP000061432">
    <property type="component" value="Chromosome"/>
</dbReference>
<protein>
    <submittedName>
        <fullName evidence="2">Uncharacterized protein</fullName>
    </submittedName>
</protein>
<accession>A0A0C6FH51</accession>